<keyword evidence="8" id="KW-1133">Transmembrane helix</keyword>
<dbReference type="GO" id="GO:0016740">
    <property type="term" value="F:transferase activity"/>
    <property type="evidence" value="ECO:0007669"/>
    <property type="project" value="UniProtKB-KW"/>
</dbReference>
<dbReference type="GO" id="GO:0008270">
    <property type="term" value="F:zinc ion binding"/>
    <property type="evidence" value="ECO:0007669"/>
    <property type="project" value="UniProtKB-KW"/>
</dbReference>
<dbReference type="SMART" id="SM00744">
    <property type="entry name" value="RINGv"/>
    <property type="match status" value="1"/>
</dbReference>
<dbReference type="InParanoid" id="C5L030"/>
<dbReference type="SUPFAM" id="SSF143456">
    <property type="entry name" value="VC0467-like"/>
    <property type="match status" value="1"/>
</dbReference>
<evidence type="ECO:0000256" key="10">
    <source>
        <dbReference type="SAM" id="MobiDB-lite"/>
    </source>
</evidence>
<dbReference type="AlphaFoldDB" id="C5L030"/>
<dbReference type="InterPro" id="IPR013083">
    <property type="entry name" value="Znf_RING/FYVE/PHD"/>
</dbReference>
<dbReference type="Gene3D" id="3.40.1740.10">
    <property type="entry name" value="VC0467-like"/>
    <property type="match status" value="1"/>
</dbReference>
<keyword evidence="2" id="KW-0808">Transferase</keyword>
<dbReference type="OMA" id="EERRFEW"/>
<evidence type="ECO:0000256" key="6">
    <source>
        <dbReference type="ARBA" id="ARBA00022786"/>
    </source>
</evidence>
<keyword evidence="7" id="KW-0862">Zinc</keyword>
<dbReference type="PANTHER" id="PTHR46065">
    <property type="entry name" value="E3 UBIQUITIN-PROTEIN LIGASE MARCH 2/3 FAMILY MEMBER"/>
    <property type="match status" value="1"/>
</dbReference>
<dbReference type="InterPro" id="IPR011016">
    <property type="entry name" value="Znf_RING-CH"/>
</dbReference>
<feature type="domain" description="RING-CH-type" evidence="11">
    <location>
        <begin position="23"/>
        <end position="96"/>
    </location>
</feature>
<evidence type="ECO:0000313" key="12">
    <source>
        <dbReference type="EMBL" id="EER09888.1"/>
    </source>
</evidence>
<evidence type="ECO:0000256" key="7">
    <source>
        <dbReference type="ARBA" id="ARBA00022833"/>
    </source>
</evidence>
<evidence type="ECO:0000256" key="1">
    <source>
        <dbReference type="ARBA" id="ARBA00004141"/>
    </source>
</evidence>
<dbReference type="Gene3D" id="3.30.40.10">
    <property type="entry name" value="Zinc/RING finger domain, C3HC4 (zinc finger)"/>
    <property type="match status" value="1"/>
</dbReference>
<evidence type="ECO:0000256" key="5">
    <source>
        <dbReference type="ARBA" id="ARBA00022771"/>
    </source>
</evidence>
<keyword evidence="9" id="KW-0472">Membrane</keyword>
<dbReference type="Pfam" id="PF12906">
    <property type="entry name" value="RINGv"/>
    <property type="match status" value="1"/>
</dbReference>
<name>C5L030_PERM5</name>
<keyword evidence="6" id="KW-0833">Ubl conjugation pathway</keyword>
<dbReference type="GO" id="GO:0016020">
    <property type="term" value="C:membrane"/>
    <property type="evidence" value="ECO:0007669"/>
    <property type="project" value="UniProtKB-SubCell"/>
</dbReference>
<evidence type="ECO:0000256" key="9">
    <source>
        <dbReference type="ARBA" id="ARBA00023136"/>
    </source>
</evidence>
<evidence type="ECO:0000313" key="13">
    <source>
        <dbReference type="Proteomes" id="UP000007800"/>
    </source>
</evidence>
<protein>
    <submittedName>
        <fullName evidence="12">Membrane associated RING finger, putative</fullName>
    </submittedName>
</protein>
<dbReference type="Proteomes" id="UP000007800">
    <property type="component" value="Unassembled WGS sequence"/>
</dbReference>
<evidence type="ECO:0000256" key="4">
    <source>
        <dbReference type="ARBA" id="ARBA00022723"/>
    </source>
</evidence>
<keyword evidence="4" id="KW-0479">Metal-binding</keyword>
<dbReference type="RefSeq" id="XP_002778093.1">
    <property type="nucleotide sequence ID" value="XM_002778047.1"/>
</dbReference>
<evidence type="ECO:0000256" key="3">
    <source>
        <dbReference type="ARBA" id="ARBA00022692"/>
    </source>
</evidence>
<dbReference type="PANTHER" id="PTHR46065:SF3">
    <property type="entry name" value="FI20425P1"/>
    <property type="match status" value="1"/>
</dbReference>
<dbReference type="GeneID" id="9052827"/>
<dbReference type="EMBL" id="GG677981">
    <property type="protein sequence ID" value="EER09888.1"/>
    <property type="molecule type" value="Genomic_DNA"/>
</dbReference>
<dbReference type="CDD" id="cd16495">
    <property type="entry name" value="RING_CH-C4HC3_MARCH"/>
    <property type="match status" value="1"/>
</dbReference>
<gene>
    <name evidence="12" type="ORF">Pmar_PMAR018532</name>
</gene>
<keyword evidence="5" id="KW-0863">Zinc-finger</keyword>
<feature type="region of interest" description="Disordered" evidence="10">
    <location>
        <begin position="1"/>
        <end position="24"/>
    </location>
</feature>
<comment type="subcellular location">
    <subcellularLocation>
        <location evidence="1">Membrane</location>
        <topology evidence="1">Multi-pass membrane protein</topology>
    </subcellularLocation>
</comment>
<keyword evidence="3" id="KW-0812">Transmembrane</keyword>
<dbReference type="Pfam" id="PF02622">
    <property type="entry name" value="DUF179"/>
    <property type="match status" value="1"/>
</dbReference>
<sequence>MGPSVLKNRGDKVPTDPTESDASDESTELLCRICFSDGETKGNELIAPCMCKGSQKYVHVSCLRRWQRATQALGPGDFMSDKATTCSVCQGRFALSPPERPLWERLWALAKDLMLTLFTITFAIFLNRSLIFVGVMAVMLVLAYRCPILCALMAIGLCASLHSFGIRPVITHDDEGGFRVALIRHGAPVPNFHKGALLVANDNMIGPGSIFYRSVALVLEHDHMGSLALILNKPVARSPIADYRDAAEGPPVELLTVRGGPVRINEERRIMHQARGVVGARVLLSQDREDSVYLGGDLTAVLAGIAQQDRGAGDERAHAIIFDGCARWAPGQLYGELRAGSWRWINPPWPEEILLSAFDQHGAGVDNGEAMYHMIMNDYGEQLIGLHL</sequence>
<proteinExistence type="predicted"/>
<organism evidence="13">
    <name type="scientific">Perkinsus marinus (strain ATCC 50983 / TXsc)</name>
    <dbReference type="NCBI Taxonomy" id="423536"/>
    <lineage>
        <taxon>Eukaryota</taxon>
        <taxon>Sar</taxon>
        <taxon>Alveolata</taxon>
        <taxon>Perkinsozoa</taxon>
        <taxon>Perkinsea</taxon>
        <taxon>Perkinsida</taxon>
        <taxon>Perkinsidae</taxon>
        <taxon>Perkinsus</taxon>
    </lineage>
</organism>
<dbReference type="OrthoDB" id="449054at2759"/>
<reference evidence="12 13" key="1">
    <citation type="submission" date="2008-07" db="EMBL/GenBank/DDBJ databases">
        <authorList>
            <person name="El-Sayed N."/>
            <person name="Caler E."/>
            <person name="Inman J."/>
            <person name="Amedeo P."/>
            <person name="Hass B."/>
            <person name="Wortman J."/>
        </authorList>
    </citation>
    <scope>NUCLEOTIDE SEQUENCE [LARGE SCALE GENOMIC DNA]</scope>
    <source>
        <strain evidence="13">ATCC 50983 / TXsc</strain>
    </source>
</reference>
<evidence type="ECO:0000256" key="8">
    <source>
        <dbReference type="ARBA" id="ARBA00022989"/>
    </source>
</evidence>
<dbReference type="SUPFAM" id="SSF57850">
    <property type="entry name" value="RING/U-box"/>
    <property type="match status" value="1"/>
</dbReference>
<dbReference type="PROSITE" id="PS51292">
    <property type="entry name" value="ZF_RING_CH"/>
    <property type="match status" value="1"/>
</dbReference>
<evidence type="ECO:0000256" key="2">
    <source>
        <dbReference type="ARBA" id="ARBA00022679"/>
    </source>
</evidence>
<evidence type="ECO:0000259" key="11">
    <source>
        <dbReference type="PROSITE" id="PS51292"/>
    </source>
</evidence>
<accession>C5L030</accession>
<keyword evidence="13" id="KW-1185">Reference proteome</keyword>
<dbReference type="InterPro" id="IPR003774">
    <property type="entry name" value="AlgH-like"/>
</dbReference>